<dbReference type="GO" id="GO:0005737">
    <property type="term" value="C:cytoplasm"/>
    <property type="evidence" value="ECO:0007669"/>
    <property type="project" value="UniProtKB-SubCell"/>
</dbReference>
<comment type="catalytic activity">
    <reaction evidence="11">
        <text>ITP + H2O = IMP + diphosphate + H(+)</text>
        <dbReference type="Rhea" id="RHEA:29399"/>
        <dbReference type="ChEBI" id="CHEBI:15377"/>
        <dbReference type="ChEBI" id="CHEBI:15378"/>
        <dbReference type="ChEBI" id="CHEBI:33019"/>
        <dbReference type="ChEBI" id="CHEBI:58053"/>
        <dbReference type="ChEBI" id="CHEBI:61402"/>
        <dbReference type="EC" id="3.6.1.66"/>
    </reaction>
    <physiologicalReaction direction="left-to-right" evidence="11">
        <dbReference type="Rhea" id="RHEA:29400"/>
    </physiologicalReaction>
</comment>
<dbReference type="InterPro" id="IPR029001">
    <property type="entry name" value="ITPase-like_fam"/>
</dbReference>
<dbReference type="FunFam" id="3.90.950.10:FF:000003">
    <property type="entry name" value="Inosine triphosphate pyrophosphatase"/>
    <property type="match status" value="1"/>
</dbReference>
<evidence type="ECO:0000313" key="15">
    <source>
        <dbReference type="Proteomes" id="UP000187209"/>
    </source>
</evidence>
<comment type="similarity">
    <text evidence="2">Belongs to the HAM1 NTPase family.</text>
</comment>
<evidence type="ECO:0000256" key="4">
    <source>
        <dbReference type="ARBA" id="ARBA00022723"/>
    </source>
</evidence>
<evidence type="ECO:0000256" key="5">
    <source>
        <dbReference type="ARBA" id="ARBA00022741"/>
    </source>
</evidence>
<dbReference type="GO" id="GO:0046872">
    <property type="term" value="F:metal ion binding"/>
    <property type="evidence" value="ECO:0007669"/>
    <property type="project" value="UniProtKB-KW"/>
</dbReference>
<dbReference type="Pfam" id="PF01725">
    <property type="entry name" value="Ham1p_like"/>
    <property type="match status" value="1"/>
</dbReference>
<evidence type="ECO:0000256" key="8">
    <source>
        <dbReference type="ARBA" id="ARBA00023080"/>
    </source>
</evidence>
<proteinExistence type="inferred from homology"/>
<evidence type="ECO:0000256" key="9">
    <source>
        <dbReference type="ARBA" id="ARBA00054940"/>
    </source>
</evidence>
<comment type="subcellular location">
    <subcellularLocation>
        <location evidence="1">Cytoplasm</location>
    </subcellularLocation>
</comment>
<evidence type="ECO:0000313" key="14">
    <source>
        <dbReference type="EMBL" id="OMJ70309.1"/>
    </source>
</evidence>
<dbReference type="SUPFAM" id="SSF52972">
    <property type="entry name" value="ITPase-like"/>
    <property type="match status" value="1"/>
</dbReference>
<evidence type="ECO:0000256" key="6">
    <source>
        <dbReference type="ARBA" id="ARBA00022801"/>
    </source>
</evidence>
<evidence type="ECO:0000256" key="11">
    <source>
        <dbReference type="ARBA" id="ARBA00093218"/>
    </source>
</evidence>
<dbReference type="CDD" id="cd00515">
    <property type="entry name" value="HAM1"/>
    <property type="match status" value="1"/>
</dbReference>
<comment type="catalytic activity">
    <reaction evidence="12">
        <text>dITP + H2O = dIMP + diphosphate + H(+)</text>
        <dbReference type="Rhea" id="RHEA:28342"/>
        <dbReference type="ChEBI" id="CHEBI:15377"/>
        <dbReference type="ChEBI" id="CHEBI:15378"/>
        <dbReference type="ChEBI" id="CHEBI:33019"/>
        <dbReference type="ChEBI" id="CHEBI:61194"/>
        <dbReference type="ChEBI" id="CHEBI:61382"/>
        <dbReference type="EC" id="3.6.1.66"/>
    </reaction>
    <physiologicalReaction direction="left-to-right" evidence="12">
        <dbReference type="Rhea" id="RHEA:28343"/>
    </physiologicalReaction>
</comment>
<evidence type="ECO:0000256" key="10">
    <source>
        <dbReference type="ARBA" id="ARBA00066468"/>
    </source>
</evidence>
<organism evidence="14 15">
    <name type="scientific">Stentor coeruleus</name>
    <dbReference type="NCBI Taxonomy" id="5963"/>
    <lineage>
        <taxon>Eukaryota</taxon>
        <taxon>Sar</taxon>
        <taxon>Alveolata</taxon>
        <taxon>Ciliophora</taxon>
        <taxon>Postciliodesmatophora</taxon>
        <taxon>Heterotrichea</taxon>
        <taxon>Heterotrichida</taxon>
        <taxon>Stentoridae</taxon>
        <taxon>Stentor</taxon>
    </lineage>
</organism>
<dbReference type="EMBL" id="MPUH01001101">
    <property type="protein sequence ID" value="OMJ70309.1"/>
    <property type="molecule type" value="Genomic_DNA"/>
</dbReference>
<dbReference type="GO" id="GO:0009143">
    <property type="term" value="P:nucleoside triphosphate catabolic process"/>
    <property type="evidence" value="ECO:0007669"/>
    <property type="project" value="InterPro"/>
</dbReference>
<dbReference type="AlphaFoldDB" id="A0A1R2B0M3"/>
<evidence type="ECO:0000256" key="3">
    <source>
        <dbReference type="ARBA" id="ARBA00022490"/>
    </source>
</evidence>
<evidence type="ECO:0000256" key="1">
    <source>
        <dbReference type="ARBA" id="ARBA00004496"/>
    </source>
</evidence>
<dbReference type="GO" id="GO:0009117">
    <property type="term" value="P:nucleotide metabolic process"/>
    <property type="evidence" value="ECO:0007669"/>
    <property type="project" value="UniProtKB-KW"/>
</dbReference>
<comment type="caution">
    <text evidence="14">The sequence shown here is derived from an EMBL/GenBank/DDBJ whole genome shotgun (WGS) entry which is preliminary data.</text>
</comment>
<sequence length="193" mass="21692">MLKTLKLITSNEGKLREMQHYLGPELQKIGVQLDKLPLELVEIQGTSDEIIKDKLIRASEVGDFPVVCEDTSLCFYSWNGLPGPYIKHFKEAVGIEGLVNMLQQFSDKSARAECRIGIKVPGKEPIIFTGTCEGSIVSPRGQNLFGWDPIFQPRGFDQTFAEMPMDTKNTISHRGNAMKLVLDYFQANPNWIS</sequence>
<comment type="catalytic activity">
    <reaction evidence="13">
        <text>N(6)-hydroxy-dATP + H2O = N(6)-hydroxy-dAMP + diphosphate + H(+)</text>
        <dbReference type="Rhea" id="RHEA:83971"/>
        <dbReference type="ChEBI" id="CHEBI:15377"/>
        <dbReference type="ChEBI" id="CHEBI:15378"/>
        <dbReference type="ChEBI" id="CHEBI:33019"/>
        <dbReference type="ChEBI" id="CHEBI:233529"/>
        <dbReference type="ChEBI" id="CHEBI:233530"/>
    </reaction>
    <physiologicalReaction direction="left-to-right" evidence="13">
        <dbReference type="Rhea" id="RHEA:83972"/>
    </physiologicalReaction>
</comment>
<reference evidence="14 15" key="1">
    <citation type="submission" date="2016-11" db="EMBL/GenBank/DDBJ databases">
        <title>The macronuclear genome of Stentor coeruleus: a giant cell with tiny introns.</title>
        <authorList>
            <person name="Slabodnick M."/>
            <person name="Ruby J.G."/>
            <person name="Reiff S.B."/>
            <person name="Swart E.C."/>
            <person name="Gosai S."/>
            <person name="Prabakaran S."/>
            <person name="Witkowska E."/>
            <person name="Larue G.E."/>
            <person name="Fisher S."/>
            <person name="Freeman R.M."/>
            <person name="Gunawardena J."/>
            <person name="Chu W."/>
            <person name="Stover N.A."/>
            <person name="Gregory B.D."/>
            <person name="Nowacki M."/>
            <person name="Derisi J."/>
            <person name="Roy S.W."/>
            <person name="Marshall W.F."/>
            <person name="Sood P."/>
        </authorList>
    </citation>
    <scope>NUCLEOTIDE SEQUENCE [LARGE SCALE GENOMIC DNA]</scope>
    <source>
        <strain evidence="14">WM001</strain>
    </source>
</reference>
<evidence type="ECO:0000256" key="7">
    <source>
        <dbReference type="ARBA" id="ARBA00022842"/>
    </source>
</evidence>
<dbReference type="GO" id="GO:0036220">
    <property type="term" value="F:ITP diphosphatase activity"/>
    <property type="evidence" value="ECO:0007669"/>
    <property type="project" value="UniProtKB-EC"/>
</dbReference>
<evidence type="ECO:0000256" key="13">
    <source>
        <dbReference type="ARBA" id="ARBA00093271"/>
    </source>
</evidence>
<evidence type="ECO:0000256" key="2">
    <source>
        <dbReference type="ARBA" id="ARBA00008023"/>
    </source>
</evidence>
<dbReference type="PANTHER" id="PTHR11067:SF9">
    <property type="entry name" value="INOSINE TRIPHOSPHATE PYROPHOSPHATASE"/>
    <property type="match status" value="1"/>
</dbReference>
<dbReference type="Gene3D" id="3.90.950.10">
    <property type="match status" value="1"/>
</dbReference>
<dbReference type="EC" id="3.6.1.66" evidence="10"/>
<dbReference type="Proteomes" id="UP000187209">
    <property type="component" value="Unassembled WGS sequence"/>
</dbReference>
<protein>
    <recommendedName>
        <fullName evidence="10">XTP/dITP diphosphatase</fullName>
        <ecNumber evidence="10">3.6.1.66</ecNumber>
    </recommendedName>
</protein>
<dbReference type="GO" id="GO:0000166">
    <property type="term" value="F:nucleotide binding"/>
    <property type="evidence" value="ECO:0007669"/>
    <property type="project" value="UniProtKB-KW"/>
</dbReference>
<keyword evidence="5" id="KW-0547">Nucleotide-binding</keyword>
<keyword evidence="3" id="KW-0963">Cytoplasm</keyword>
<keyword evidence="8" id="KW-0546">Nucleotide metabolism</keyword>
<comment type="function">
    <text evidence="9">Pyrophosphatase that hydrolyzes the non-canonical purine nucleotides inosine triphosphate (ITP), deoxyinosine triphosphate (dITP) as well as 2'-deoxy-N-6-hydroxylaminopurine triphosphate (dHAPTP) and xanthosine 5'-triphosphate (XTP) to their respective monophosphate derivatives. The enzyme does not distinguish between the deoxy- and ribose forms. Probably excludes non-canonical purines from RNA and DNA precursor pools, thus preventing their incorporation into RNA and DNA and avoiding chromosomal lesions.</text>
</comment>
<dbReference type="PANTHER" id="PTHR11067">
    <property type="entry name" value="INOSINE TRIPHOSPHATE PYROPHOSPHATASE/HAM1 PROTEIN"/>
    <property type="match status" value="1"/>
</dbReference>
<dbReference type="OrthoDB" id="6288734at2759"/>
<evidence type="ECO:0000256" key="12">
    <source>
        <dbReference type="ARBA" id="ARBA00093255"/>
    </source>
</evidence>
<name>A0A1R2B0M3_9CILI</name>
<gene>
    <name evidence="14" type="ORF">SteCoe_31752</name>
</gene>
<accession>A0A1R2B0M3</accession>
<keyword evidence="7" id="KW-0460">Magnesium</keyword>
<keyword evidence="6" id="KW-0378">Hydrolase</keyword>
<dbReference type="InterPro" id="IPR002637">
    <property type="entry name" value="RdgB/HAM1"/>
</dbReference>
<keyword evidence="15" id="KW-1185">Reference proteome</keyword>
<keyword evidence="4" id="KW-0479">Metal-binding</keyword>